<dbReference type="InterPro" id="IPR054574">
    <property type="entry name" value="Cgl0159_dom"/>
</dbReference>
<dbReference type="SUPFAM" id="SSF51569">
    <property type="entry name" value="Aldolase"/>
    <property type="match status" value="1"/>
</dbReference>
<reference evidence="2" key="1">
    <citation type="submission" date="2020-05" db="EMBL/GenBank/DDBJ databases">
        <authorList>
            <person name="Chiriac C."/>
            <person name="Salcher M."/>
            <person name="Ghai R."/>
            <person name="Kavagutti S V."/>
        </authorList>
    </citation>
    <scope>NUCLEOTIDE SEQUENCE</scope>
</reference>
<evidence type="ECO:0000259" key="1">
    <source>
        <dbReference type="Pfam" id="PF22649"/>
    </source>
</evidence>
<protein>
    <submittedName>
        <fullName evidence="2">Unannotated protein</fullName>
    </submittedName>
</protein>
<sequence length="292" mass="30987">MRDDQWQGLIKSRLEDPNGAAKSLKKRKRRKLITDSQLFIVAADHTARGMLGVGDDQFAMADRRKLLDALLIALANPLVDGVLGSADVIDELALLGALDNKLVFGTMNRGGIMGASWELNDRMTAYTPQDIAVRGLDGGKVLLRLADDDAGTGPTIEACAKAVTQMADLKLPIMVEPLPYTGGNGGPAKYIDDNDKLLRAVSIASGLGSSSAYTWLKVPAGSQVERMMAATTLPGLILGGTPGPDPEATYASWERAMKVPNVRGLVVGRSLLFPKDGDVVGAIARAARIVRP</sequence>
<accession>A0A6J6GFU5</accession>
<organism evidence="2">
    <name type="scientific">freshwater metagenome</name>
    <dbReference type="NCBI Taxonomy" id="449393"/>
    <lineage>
        <taxon>unclassified sequences</taxon>
        <taxon>metagenomes</taxon>
        <taxon>ecological metagenomes</taxon>
    </lineage>
</organism>
<evidence type="ECO:0000313" key="2">
    <source>
        <dbReference type="EMBL" id="CAB4598513.1"/>
    </source>
</evidence>
<gene>
    <name evidence="2" type="ORF">UFOPK1826_00492</name>
</gene>
<proteinExistence type="predicted"/>
<dbReference type="AlphaFoldDB" id="A0A6J6GFU5"/>
<dbReference type="Gene3D" id="3.20.20.70">
    <property type="entry name" value="Aldolase class I"/>
    <property type="match status" value="1"/>
</dbReference>
<dbReference type="Pfam" id="PF22649">
    <property type="entry name" value="Cgl0159"/>
    <property type="match status" value="1"/>
</dbReference>
<dbReference type="EMBL" id="CAEZUN010000044">
    <property type="protein sequence ID" value="CAB4598513.1"/>
    <property type="molecule type" value="Genomic_DNA"/>
</dbReference>
<name>A0A6J6GFU5_9ZZZZ</name>
<dbReference type="InterPro" id="IPR013785">
    <property type="entry name" value="Aldolase_TIM"/>
</dbReference>
<feature type="domain" description="Cgl0159-like" evidence="1">
    <location>
        <begin position="37"/>
        <end position="287"/>
    </location>
</feature>